<feature type="transmembrane region" description="Helical" evidence="7">
    <location>
        <begin position="196"/>
        <end position="215"/>
    </location>
</feature>
<comment type="caution">
    <text evidence="7">Lacks conserved residue(s) required for the propagation of feature annotation.</text>
</comment>
<keyword evidence="2 7" id="KW-0813">Transport</keyword>
<dbReference type="GO" id="GO:0030091">
    <property type="term" value="P:protein repair"/>
    <property type="evidence" value="ECO:0007669"/>
    <property type="project" value="UniProtKB-UniRule"/>
</dbReference>
<accession>A0A1I3GJM4</accession>
<dbReference type="GO" id="GO:0016679">
    <property type="term" value="F:oxidoreductase activity, acting on diphenols and related substances as donors"/>
    <property type="evidence" value="ECO:0007669"/>
    <property type="project" value="TreeGrafter"/>
</dbReference>
<dbReference type="Pfam" id="PF01794">
    <property type="entry name" value="Ferric_reduct"/>
    <property type="match status" value="1"/>
</dbReference>
<protein>
    <recommendedName>
        <fullName evidence="7">Protein-methionine-sulfoxide reductase heme-binding subunit MsrQ</fullName>
    </recommendedName>
    <alternativeName>
        <fullName evidence="7">Flavocytochrome MsrQ</fullName>
    </alternativeName>
</protein>
<comment type="cofactor">
    <cofactor evidence="7">
        <name>FMN</name>
        <dbReference type="ChEBI" id="CHEBI:58210"/>
    </cofactor>
    <text evidence="7">Binds 1 FMN per subunit.</text>
</comment>
<evidence type="ECO:0000259" key="8">
    <source>
        <dbReference type="Pfam" id="PF01794"/>
    </source>
</evidence>
<name>A0A1I3GJM4_9RHOB</name>
<reference evidence="9 10" key="1">
    <citation type="submission" date="2016-10" db="EMBL/GenBank/DDBJ databases">
        <authorList>
            <person name="de Groot N.N."/>
        </authorList>
    </citation>
    <scope>NUCLEOTIDE SEQUENCE [LARGE SCALE GENOMIC DNA]</scope>
    <source>
        <strain evidence="9 10">CGMCC 1.11030</strain>
    </source>
</reference>
<feature type="transmembrane region" description="Helical" evidence="7">
    <location>
        <begin position="72"/>
        <end position="89"/>
    </location>
</feature>
<keyword evidence="6 7" id="KW-0472">Membrane</keyword>
<feature type="transmembrane region" description="Helical" evidence="7">
    <location>
        <begin position="101"/>
        <end position="119"/>
    </location>
</feature>
<dbReference type="AlphaFoldDB" id="A0A1I3GJM4"/>
<evidence type="ECO:0000256" key="7">
    <source>
        <dbReference type="HAMAP-Rule" id="MF_01207"/>
    </source>
</evidence>
<keyword evidence="7" id="KW-0249">Electron transport</keyword>
<dbReference type="PANTHER" id="PTHR36964">
    <property type="entry name" value="PROTEIN-METHIONINE-SULFOXIDE REDUCTASE HEME-BINDING SUBUNIT MSRQ"/>
    <property type="match status" value="1"/>
</dbReference>
<comment type="function">
    <text evidence="7">Part of the MsrPQ system that repairs oxidized periplasmic proteins containing methionine sulfoxide residues (Met-O), using respiratory chain electrons. Thus protects these proteins from oxidative-stress damage caused by reactive species of oxygen and chlorine generated by the host defense mechanisms. MsrPQ is essential for the maintenance of envelope integrity under bleach stress, rescuing a wide series of structurally unrelated periplasmic proteins from methionine oxidation. MsrQ provides electrons for reduction to the reductase catalytic subunit MsrP, using the quinone pool of the respiratory chain.</text>
</comment>
<organism evidence="9 10">
    <name type="scientific">Albimonas pacifica</name>
    <dbReference type="NCBI Taxonomy" id="1114924"/>
    <lineage>
        <taxon>Bacteria</taxon>
        <taxon>Pseudomonadati</taxon>
        <taxon>Pseudomonadota</taxon>
        <taxon>Alphaproteobacteria</taxon>
        <taxon>Rhodobacterales</taxon>
        <taxon>Paracoccaceae</taxon>
        <taxon>Albimonas</taxon>
    </lineage>
</organism>
<dbReference type="GO" id="GO:0009055">
    <property type="term" value="F:electron transfer activity"/>
    <property type="evidence" value="ECO:0007669"/>
    <property type="project" value="UniProtKB-UniRule"/>
</dbReference>
<feature type="transmembrane region" description="Helical" evidence="7">
    <location>
        <begin position="172"/>
        <end position="190"/>
    </location>
</feature>
<evidence type="ECO:0000313" key="9">
    <source>
        <dbReference type="EMBL" id="SFI23603.1"/>
    </source>
</evidence>
<keyword evidence="4 7" id="KW-1133">Transmembrane helix</keyword>
<gene>
    <name evidence="7" type="primary">msrQ</name>
    <name evidence="9" type="ORF">SAMN05216258_105197</name>
</gene>
<keyword evidence="5 7" id="KW-0408">Iron</keyword>
<keyword evidence="7" id="KW-0288">FMN</keyword>
<keyword evidence="3 7" id="KW-0812">Transmembrane</keyword>
<evidence type="ECO:0000256" key="2">
    <source>
        <dbReference type="ARBA" id="ARBA00022448"/>
    </source>
</evidence>
<feature type="transmembrane region" description="Helical" evidence="7">
    <location>
        <begin position="227"/>
        <end position="247"/>
    </location>
</feature>
<feature type="transmembrane region" description="Helical" evidence="7">
    <location>
        <begin position="267"/>
        <end position="288"/>
    </location>
</feature>
<dbReference type="InterPro" id="IPR022837">
    <property type="entry name" value="MsrQ-like"/>
</dbReference>
<comment type="subunit">
    <text evidence="7">Heterodimer of a catalytic subunit (MsrP) and a heme-binding subunit (MsrQ).</text>
</comment>
<dbReference type="GO" id="GO:0010181">
    <property type="term" value="F:FMN binding"/>
    <property type="evidence" value="ECO:0007669"/>
    <property type="project" value="UniProtKB-UniRule"/>
</dbReference>
<feature type="transmembrane region" description="Helical" evidence="7">
    <location>
        <begin position="35"/>
        <end position="60"/>
    </location>
</feature>
<dbReference type="InterPro" id="IPR013130">
    <property type="entry name" value="Fe3_Rdtase_TM_dom"/>
</dbReference>
<feature type="transmembrane region" description="Helical" evidence="7">
    <location>
        <begin position="139"/>
        <end position="160"/>
    </location>
</feature>
<evidence type="ECO:0000256" key="3">
    <source>
        <dbReference type="ARBA" id="ARBA00022692"/>
    </source>
</evidence>
<comment type="cofactor">
    <cofactor evidence="7">
        <name>heme b</name>
        <dbReference type="ChEBI" id="CHEBI:60344"/>
    </cofactor>
    <text evidence="7">Binds 1 heme b (iron(II)-protoporphyrin IX) group per subunit.</text>
</comment>
<dbReference type="PANTHER" id="PTHR36964:SF1">
    <property type="entry name" value="PROTEIN-METHIONINE-SULFOXIDE REDUCTASE HEME-BINDING SUBUNIT MSRQ"/>
    <property type="match status" value="1"/>
</dbReference>
<evidence type="ECO:0000256" key="1">
    <source>
        <dbReference type="ARBA" id="ARBA00004141"/>
    </source>
</evidence>
<dbReference type="HAMAP" id="MF_01207">
    <property type="entry name" value="MsrQ"/>
    <property type="match status" value="1"/>
</dbReference>
<evidence type="ECO:0000256" key="6">
    <source>
        <dbReference type="ARBA" id="ARBA00023136"/>
    </source>
</evidence>
<dbReference type="GO" id="GO:0046872">
    <property type="term" value="F:metal ion binding"/>
    <property type="evidence" value="ECO:0007669"/>
    <property type="project" value="UniProtKB-KW"/>
</dbReference>
<dbReference type="Proteomes" id="UP000199377">
    <property type="component" value="Unassembled WGS sequence"/>
</dbReference>
<keyword evidence="7" id="KW-0349">Heme</keyword>
<proteinExistence type="inferred from homology"/>
<evidence type="ECO:0000313" key="10">
    <source>
        <dbReference type="Proteomes" id="UP000199377"/>
    </source>
</evidence>
<comment type="subcellular location">
    <subcellularLocation>
        <location evidence="7">Cell membrane</location>
        <topology evidence="7">Multi-pass membrane protein</topology>
    </subcellularLocation>
    <subcellularLocation>
        <location evidence="1">Membrane</location>
        <topology evidence="1">Multi-pass membrane protein</topology>
    </subcellularLocation>
</comment>
<dbReference type="GO" id="GO:0020037">
    <property type="term" value="F:heme binding"/>
    <property type="evidence" value="ECO:0007669"/>
    <property type="project" value="UniProtKB-UniRule"/>
</dbReference>
<comment type="similarity">
    <text evidence="7">Belongs to the MsrQ family.</text>
</comment>
<dbReference type="RefSeq" id="WP_092860031.1">
    <property type="nucleotide sequence ID" value="NZ_FOQH01000005.1"/>
</dbReference>
<dbReference type="EMBL" id="FOQH01000005">
    <property type="protein sequence ID" value="SFI23603.1"/>
    <property type="molecule type" value="Genomic_DNA"/>
</dbReference>
<dbReference type="STRING" id="1114924.SAMN05216258_105197"/>
<keyword evidence="7" id="KW-0285">Flavoprotein</keyword>
<keyword evidence="10" id="KW-1185">Reference proteome</keyword>
<feature type="domain" description="Ferric oxidoreductase" evidence="8">
    <location>
        <begin position="72"/>
        <end position="184"/>
    </location>
</feature>
<dbReference type="OrthoDB" id="9788328at2"/>
<keyword evidence="7" id="KW-0479">Metal-binding</keyword>
<keyword evidence="7" id="KW-1003">Cell membrane</keyword>
<evidence type="ECO:0000256" key="5">
    <source>
        <dbReference type="ARBA" id="ARBA00023004"/>
    </source>
</evidence>
<sequence length="305" mass="32781">MTPAAAARPDAWRRMAGDWSPWHDRGGRLSPLRGGVFALALAPGLWLALALAGAFGPLALGAEPIHEAEHLTGLWALRFLLLSLALTPLRRITGWGRLAQVRRMIGLTAFAYAAAHFGLYAVEQQLQPLRIASEIVQRLYLAIGFTALLAFAALAATSFDRAIRRLGANWRRLHRLAYAIAVLGLAHYALQEKLDVAEPAFLFGLFAALMLHRTPLGLAPGRAFPEARILGAAILAAALTAFSEYAWHATLTGLPAERILAANLDLAAGRPAVLVLAAAAIPALIPLGRRLLSLARPREIAHEAR</sequence>
<dbReference type="GO" id="GO:0005886">
    <property type="term" value="C:plasma membrane"/>
    <property type="evidence" value="ECO:0007669"/>
    <property type="project" value="UniProtKB-SubCell"/>
</dbReference>
<evidence type="ECO:0000256" key="4">
    <source>
        <dbReference type="ARBA" id="ARBA00022989"/>
    </source>
</evidence>